<organism evidence="2 3">
    <name type="scientific">Nonomuraea africana</name>
    <dbReference type="NCBI Taxonomy" id="46171"/>
    <lineage>
        <taxon>Bacteria</taxon>
        <taxon>Bacillati</taxon>
        <taxon>Actinomycetota</taxon>
        <taxon>Actinomycetes</taxon>
        <taxon>Streptosporangiales</taxon>
        <taxon>Streptosporangiaceae</taxon>
        <taxon>Nonomuraea</taxon>
    </lineage>
</organism>
<sequence length="49" mass="6165">MTKIIDRVRAYLRSPQGKQQMDKAKRMARDPHNQEKARRFFDRFRRRHH</sequence>
<accession>A0ABR9KBB7</accession>
<feature type="compositionally biased region" description="Basic and acidic residues" evidence="1">
    <location>
        <begin position="20"/>
        <end position="43"/>
    </location>
</feature>
<evidence type="ECO:0000313" key="2">
    <source>
        <dbReference type="EMBL" id="MBE1559306.1"/>
    </source>
</evidence>
<feature type="region of interest" description="Disordered" evidence="1">
    <location>
        <begin position="1"/>
        <end position="49"/>
    </location>
</feature>
<evidence type="ECO:0000256" key="1">
    <source>
        <dbReference type="SAM" id="MobiDB-lite"/>
    </source>
</evidence>
<protein>
    <submittedName>
        <fullName evidence="2">Uncharacterized protein</fullName>
    </submittedName>
</protein>
<dbReference type="RefSeq" id="WP_192774604.1">
    <property type="nucleotide sequence ID" value="NZ_JADBEF010000001.1"/>
</dbReference>
<reference evidence="2 3" key="1">
    <citation type="submission" date="2020-10" db="EMBL/GenBank/DDBJ databases">
        <title>Sequencing the genomes of 1000 actinobacteria strains.</title>
        <authorList>
            <person name="Klenk H.-P."/>
        </authorList>
    </citation>
    <scope>NUCLEOTIDE SEQUENCE [LARGE SCALE GENOMIC DNA]</scope>
    <source>
        <strain evidence="2 3">DSM 43748</strain>
    </source>
</reference>
<dbReference type="Proteomes" id="UP000661607">
    <property type="component" value="Unassembled WGS sequence"/>
</dbReference>
<evidence type="ECO:0000313" key="3">
    <source>
        <dbReference type="Proteomes" id="UP000661607"/>
    </source>
</evidence>
<comment type="caution">
    <text evidence="2">The sequence shown here is derived from an EMBL/GenBank/DDBJ whole genome shotgun (WGS) entry which is preliminary data.</text>
</comment>
<proteinExistence type="predicted"/>
<dbReference type="EMBL" id="JADBEF010000001">
    <property type="protein sequence ID" value="MBE1559306.1"/>
    <property type="molecule type" value="Genomic_DNA"/>
</dbReference>
<gene>
    <name evidence="2" type="ORF">H4W81_002085</name>
</gene>
<keyword evidence="3" id="KW-1185">Reference proteome</keyword>
<name>A0ABR9KBB7_9ACTN</name>